<dbReference type="InterPro" id="IPR008974">
    <property type="entry name" value="TRAF-like"/>
</dbReference>
<proteinExistence type="predicted"/>
<feature type="region of interest" description="Disordered" evidence="2">
    <location>
        <begin position="84"/>
        <end position="104"/>
    </location>
</feature>
<dbReference type="OrthoDB" id="6359816at2759"/>
<feature type="coiled-coil region" evidence="1">
    <location>
        <begin position="8"/>
        <end position="42"/>
    </location>
</feature>
<dbReference type="AlphaFoldDB" id="A0A812NQ23"/>
<feature type="domain" description="BTB" evidence="3">
    <location>
        <begin position="299"/>
        <end position="366"/>
    </location>
</feature>
<evidence type="ECO:0000256" key="1">
    <source>
        <dbReference type="SAM" id="Coils"/>
    </source>
</evidence>
<organism evidence="4 5">
    <name type="scientific">Symbiodinium pilosum</name>
    <name type="common">Dinoflagellate</name>
    <dbReference type="NCBI Taxonomy" id="2952"/>
    <lineage>
        <taxon>Eukaryota</taxon>
        <taxon>Sar</taxon>
        <taxon>Alveolata</taxon>
        <taxon>Dinophyceae</taxon>
        <taxon>Suessiales</taxon>
        <taxon>Symbiodiniaceae</taxon>
        <taxon>Symbiodinium</taxon>
    </lineage>
</organism>
<dbReference type="PROSITE" id="PS50097">
    <property type="entry name" value="BTB"/>
    <property type="match status" value="1"/>
</dbReference>
<dbReference type="Proteomes" id="UP000649617">
    <property type="component" value="Unassembled WGS sequence"/>
</dbReference>
<evidence type="ECO:0000313" key="4">
    <source>
        <dbReference type="EMBL" id="CAE7331339.1"/>
    </source>
</evidence>
<keyword evidence="1" id="KW-0175">Coiled coil</keyword>
<accession>A0A812NQ23</accession>
<dbReference type="InterPro" id="IPR011333">
    <property type="entry name" value="SKP1/BTB/POZ_sf"/>
</dbReference>
<reference evidence="4" key="1">
    <citation type="submission" date="2021-02" db="EMBL/GenBank/DDBJ databases">
        <authorList>
            <person name="Dougan E. K."/>
            <person name="Rhodes N."/>
            <person name="Thang M."/>
            <person name="Chan C."/>
        </authorList>
    </citation>
    <scope>NUCLEOTIDE SEQUENCE</scope>
</reference>
<dbReference type="CDD" id="cd14733">
    <property type="entry name" value="BACK"/>
    <property type="match status" value="1"/>
</dbReference>
<gene>
    <name evidence="4" type="primary">BPM1</name>
    <name evidence="4" type="ORF">SPIL2461_LOCUS7696</name>
</gene>
<dbReference type="Pfam" id="PF00651">
    <property type="entry name" value="BTB"/>
    <property type="match status" value="1"/>
</dbReference>
<dbReference type="SUPFAM" id="SSF54695">
    <property type="entry name" value="POZ domain"/>
    <property type="match status" value="1"/>
</dbReference>
<dbReference type="SMART" id="SM00225">
    <property type="entry name" value="BTB"/>
    <property type="match status" value="1"/>
</dbReference>
<dbReference type="EMBL" id="CAJNIZ010012224">
    <property type="protein sequence ID" value="CAE7331339.1"/>
    <property type="molecule type" value="Genomic_DNA"/>
</dbReference>
<dbReference type="SUPFAM" id="SSF49599">
    <property type="entry name" value="TRAF domain-like"/>
    <property type="match status" value="1"/>
</dbReference>
<dbReference type="Gene3D" id="2.60.210.10">
    <property type="entry name" value="Apoptosis, Tumor Necrosis Factor Receptor Associated Protein 2, Chain A"/>
    <property type="match status" value="1"/>
</dbReference>
<protein>
    <submittedName>
        <fullName evidence="4">BPM1 protein</fullName>
    </submittedName>
</protein>
<dbReference type="InterPro" id="IPR000210">
    <property type="entry name" value="BTB/POZ_dom"/>
</dbReference>
<sequence length="501" mass="55890">MAAPSTTAEALRADIEEAKRKIQEKGAKLLEAKRELSEAVERQRLRRALDAQRSVLAQSSVSLTDCKSRRFLVDRDLEGPHLPCDEFNTRSSLTGHPPRTSLTETENFAERVAEGEYVWKMEGFSWLEGLLQQEERDTWESRDFCVGSQEFMLVYNPYGGEVHGSQHGSLALLYKSKNKIAFRYRLFVKAKSGEFVQWGETGHECNRCSDDWRAYGPDVHEAGCRRGKPNVGIFGLSHKQLLKSEWVENGALTVKCSLEVRPEGIPSFSDTCKANPSVEVTGPSLSRDMRILWEKGTCSDVQFMIQGEVINAHSPVLCARSEVFEAQLTTGMKESVSKVIEITDCDLATFKAFLQFIYTDNLASADELCSSTNEDDDSTSKLSRVQALLAVSHKYQVVRLQLWCEMQLCKELTASAVCGILCQAHLHQAKELEKACLNYIKDNMAEVVKMPSYAETLSAWPQVLMKVSLFSAGVPEVEAAAAVDALTGGHVAGKRKREPEE</sequence>
<evidence type="ECO:0000259" key="3">
    <source>
        <dbReference type="PROSITE" id="PS50097"/>
    </source>
</evidence>
<comment type="caution">
    <text evidence="4">The sequence shown here is derived from an EMBL/GenBank/DDBJ whole genome shotgun (WGS) entry which is preliminary data.</text>
</comment>
<name>A0A812NQ23_SYMPI</name>
<evidence type="ECO:0000313" key="5">
    <source>
        <dbReference type="Proteomes" id="UP000649617"/>
    </source>
</evidence>
<feature type="compositionally biased region" description="Polar residues" evidence="2">
    <location>
        <begin position="89"/>
        <end position="104"/>
    </location>
</feature>
<keyword evidence="5" id="KW-1185">Reference proteome</keyword>
<dbReference type="Gene3D" id="3.30.710.10">
    <property type="entry name" value="Potassium Channel Kv1.1, Chain A"/>
    <property type="match status" value="1"/>
</dbReference>
<dbReference type="PANTHER" id="PTHR24413">
    <property type="entry name" value="SPECKLE-TYPE POZ PROTEIN"/>
    <property type="match status" value="1"/>
</dbReference>
<evidence type="ECO:0000256" key="2">
    <source>
        <dbReference type="SAM" id="MobiDB-lite"/>
    </source>
</evidence>